<proteinExistence type="predicted"/>
<evidence type="ECO:0000313" key="1">
    <source>
        <dbReference type="EMBL" id="KAJ9655147.1"/>
    </source>
</evidence>
<gene>
    <name evidence="1" type="ORF">H2198_005922</name>
</gene>
<evidence type="ECO:0000313" key="2">
    <source>
        <dbReference type="Proteomes" id="UP001172386"/>
    </source>
</evidence>
<protein>
    <submittedName>
        <fullName evidence="1">Uncharacterized protein</fullName>
    </submittedName>
</protein>
<organism evidence="1 2">
    <name type="scientific">Neophaeococcomyces mojaviensis</name>
    <dbReference type="NCBI Taxonomy" id="3383035"/>
    <lineage>
        <taxon>Eukaryota</taxon>
        <taxon>Fungi</taxon>
        <taxon>Dikarya</taxon>
        <taxon>Ascomycota</taxon>
        <taxon>Pezizomycotina</taxon>
        <taxon>Eurotiomycetes</taxon>
        <taxon>Chaetothyriomycetidae</taxon>
        <taxon>Chaetothyriales</taxon>
        <taxon>Chaetothyriales incertae sedis</taxon>
        <taxon>Neophaeococcomyces</taxon>
    </lineage>
</organism>
<reference evidence="1" key="1">
    <citation type="submission" date="2022-10" db="EMBL/GenBank/DDBJ databases">
        <title>Culturing micro-colonial fungi from biological soil crusts in the Mojave desert and describing Neophaeococcomyces mojavensis, and introducing the new genera and species Taxawa tesnikishii.</title>
        <authorList>
            <person name="Kurbessoian T."/>
            <person name="Stajich J.E."/>
        </authorList>
    </citation>
    <scope>NUCLEOTIDE SEQUENCE</scope>
    <source>
        <strain evidence="1">JES_112</strain>
    </source>
</reference>
<dbReference type="EMBL" id="JAPDRQ010000103">
    <property type="protein sequence ID" value="KAJ9655147.1"/>
    <property type="molecule type" value="Genomic_DNA"/>
</dbReference>
<dbReference type="Proteomes" id="UP001172386">
    <property type="component" value="Unassembled WGS sequence"/>
</dbReference>
<sequence>MFKNLHRTSSATQRYSRSPLRESSDPFTRTNGGRNGELTSRHRQDQHRAASPSRTSTNSSRSRLTDALLSATPKQYVAATETPFLRLAGQGKLSKHTLSRWLSQDRLYAETYITFITSLIARVTLPYAFVSDRSASLRWRIINILTGAFQNIHTELSFFTETAQKYGLQLDLPYDDTAKDFGPNRVTEQYLTLFRSYHLDPSQTLLEGLIVLWATEKCYLQAWTYASKFMASTVRESSDDLDGGALREKFIPNWSSDEFVQFVQDIADITDDLADQEGAMRKVEVYKALWSHVLEIEKDFWPDVDGQ</sequence>
<keyword evidence="2" id="KW-1185">Reference proteome</keyword>
<name>A0ACC3A4P2_9EURO</name>
<accession>A0ACC3A4P2</accession>
<comment type="caution">
    <text evidence="1">The sequence shown here is derived from an EMBL/GenBank/DDBJ whole genome shotgun (WGS) entry which is preliminary data.</text>
</comment>